<dbReference type="SUPFAM" id="SSF52540">
    <property type="entry name" value="P-loop containing nucleoside triphosphate hydrolases"/>
    <property type="match status" value="4"/>
</dbReference>
<proteinExistence type="inferred from homology"/>
<dbReference type="SUPFAM" id="SSF141259">
    <property type="entry name" value="CarD-like"/>
    <property type="match status" value="1"/>
</dbReference>
<evidence type="ECO:0000256" key="8">
    <source>
        <dbReference type="ARBA" id="ARBA00023125"/>
    </source>
</evidence>
<dbReference type="GO" id="GO:0003678">
    <property type="term" value="F:DNA helicase activity"/>
    <property type="evidence" value="ECO:0007669"/>
    <property type="project" value="TreeGrafter"/>
</dbReference>
<protein>
    <recommendedName>
        <fullName evidence="12 13">Transcription-repair-coupling factor</fullName>
        <shortName evidence="13">TRCF</shortName>
        <ecNumber evidence="13">3.6.4.-</ecNumber>
    </recommendedName>
</protein>
<dbReference type="HAMAP" id="MF_00969">
    <property type="entry name" value="TRCF"/>
    <property type="match status" value="1"/>
</dbReference>
<feature type="domain" description="Helicase ATP-binding" evidence="15">
    <location>
        <begin position="641"/>
        <end position="802"/>
    </location>
</feature>
<dbReference type="InterPro" id="IPR041471">
    <property type="entry name" value="UvrB_inter"/>
</dbReference>
<evidence type="ECO:0000256" key="12">
    <source>
        <dbReference type="ARBA" id="ARBA00070128"/>
    </source>
</evidence>
<dbReference type="SMART" id="SM00487">
    <property type="entry name" value="DEXDc"/>
    <property type="match status" value="1"/>
</dbReference>
<evidence type="ECO:0000313" key="17">
    <source>
        <dbReference type="EMBL" id="HIX73340.1"/>
    </source>
</evidence>
<dbReference type="AlphaFoldDB" id="A0A9D1X8G9"/>
<comment type="caution">
    <text evidence="17">The sequence shown here is derived from an EMBL/GenBank/DDBJ whole genome shotgun (WGS) entry which is preliminary data.</text>
</comment>
<dbReference type="Gene3D" id="3.40.50.300">
    <property type="entry name" value="P-loop containing nucleotide triphosphate hydrolases"/>
    <property type="match status" value="2"/>
</dbReference>
<dbReference type="InterPro" id="IPR037235">
    <property type="entry name" value="TRCF-like_C_D7"/>
</dbReference>
<dbReference type="Gene3D" id="2.40.10.170">
    <property type="match status" value="1"/>
</dbReference>
<dbReference type="SMART" id="SM00490">
    <property type="entry name" value="HELICc"/>
    <property type="match status" value="1"/>
</dbReference>
<dbReference type="GO" id="GO:0005737">
    <property type="term" value="C:cytoplasm"/>
    <property type="evidence" value="ECO:0007669"/>
    <property type="project" value="UniProtKB-SubCell"/>
</dbReference>
<dbReference type="NCBIfam" id="TIGR00580">
    <property type="entry name" value="mfd"/>
    <property type="match status" value="1"/>
</dbReference>
<dbReference type="Pfam" id="PF17757">
    <property type="entry name" value="UvrB_inter"/>
    <property type="match status" value="1"/>
</dbReference>
<organism evidence="17 18">
    <name type="scientific">Candidatus Anaerobutyricum stercoripullorum</name>
    <dbReference type="NCBI Taxonomy" id="2838456"/>
    <lineage>
        <taxon>Bacteria</taxon>
        <taxon>Bacillati</taxon>
        <taxon>Bacillota</taxon>
        <taxon>Clostridia</taxon>
        <taxon>Lachnospirales</taxon>
        <taxon>Lachnospiraceae</taxon>
        <taxon>Anaerobutyricum</taxon>
    </lineage>
</organism>
<name>A0A9D1X8G9_9FIRM</name>
<dbReference type="Pfam" id="PF02559">
    <property type="entry name" value="CarD_TRCF_RID"/>
    <property type="match status" value="1"/>
</dbReference>
<evidence type="ECO:0000256" key="7">
    <source>
        <dbReference type="ARBA" id="ARBA00022840"/>
    </source>
</evidence>
<dbReference type="InterPro" id="IPR004576">
    <property type="entry name" value="Mfd"/>
</dbReference>
<dbReference type="InterPro" id="IPR047112">
    <property type="entry name" value="RecG/Mfd"/>
</dbReference>
<comment type="similarity">
    <text evidence="11 13">In the C-terminal section; belongs to the helicase family. RecG subfamily.</text>
</comment>
<dbReference type="InterPro" id="IPR001650">
    <property type="entry name" value="Helicase_C-like"/>
</dbReference>
<dbReference type="Proteomes" id="UP000886805">
    <property type="component" value="Unassembled WGS sequence"/>
</dbReference>
<comment type="subcellular location">
    <subcellularLocation>
        <location evidence="1 13">Cytoplasm</location>
    </subcellularLocation>
</comment>
<evidence type="ECO:0000256" key="13">
    <source>
        <dbReference type="HAMAP-Rule" id="MF_00969"/>
    </source>
</evidence>
<dbReference type="GO" id="GO:0000716">
    <property type="term" value="P:transcription-coupled nucleotide-excision repair, DNA damage recognition"/>
    <property type="evidence" value="ECO:0007669"/>
    <property type="project" value="UniProtKB-UniRule"/>
</dbReference>
<accession>A0A9D1X8G9</accession>
<dbReference type="Gene3D" id="3.30.2060.10">
    <property type="entry name" value="Penicillin-binding protein 1b domain"/>
    <property type="match status" value="1"/>
</dbReference>
<feature type="domain" description="Helicase C-terminal" evidence="16">
    <location>
        <begin position="811"/>
        <end position="977"/>
    </location>
</feature>
<evidence type="ECO:0000259" key="16">
    <source>
        <dbReference type="PROSITE" id="PS51194"/>
    </source>
</evidence>
<evidence type="ECO:0000256" key="6">
    <source>
        <dbReference type="ARBA" id="ARBA00022806"/>
    </source>
</evidence>
<evidence type="ECO:0000256" key="9">
    <source>
        <dbReference type="ARBA" id="ARBA00023204"/>
    </source>
</evidence>
<keyword evidence="4 13" id="KW-0227">DNA damage</keyword>
<dbReference type="Pfam" id="PF03461">
    <property type="entry name" value="TRCF"/>
    <property type="match status" value="1"/>
</dbReference>
<dbReference type="GO" id="GO:0003684">
    <property type="term" value="F:damaged DNA binding"/>
    <property type="evidence" value="ECO:0007669"/>
    <property type="project" value="InterPro"/>
</dbReference>
<feature type="coiled-coil region" evidence="14">
    <location>
        <begin position="237"/>
        <end position="273"/>
    </location>
</feature>
<dbReference type="InterPro" id="IPR005118">
    <property type="entry name" value="TRCF_C"/>
</dbReference>
<evidence type="ECO:0000256" key="11">
    <source>
        <dbReference type="ARBA" id="ARBA00061399"/>
    </source>
</evidence>
<dbReference type="GO" id="GO:0005524">
    <property type="term" value="F:ATP binding"/>
    <property type="evidence" value="ECO:0007669"/>
    <property type="project" value="UniProtKB-UniRule"/>
</dbReference>
<dbReference type="FunFam" id="3.40.50.300:FF:000546">
    <property type="entry name" value="Transcription-repair-coupling factor"/>
    <property type="match status" value="1"/>
</dbReference>
<dbReference type="InterPro" id="IPR014001">
    <property type="entry name" value="Helicase_ATP-bd"/>
</dbReference>
<dbReference type="InterPro" id="IPR027417">
    <property type="entry name" value="P-loop_NTPase"/>
</dbReference>
<reference evidence="17" key="1">
    <citation type="journal article" date="2021" name="PeerJ">
        <title>Extensive microbial diversity within the chicken gut microbiome revealed by metagenomics and culture.</title>
        <authorList>
            <person name="Gilroy R."/>
            <person name="Ravi A."/>
            <person name="Getino M."/>
            <person name="Pursley I."/>
            <person name="Horton D.L."/>
            <person name="Alikhan N.F."/>
            <person name="Baker D."/>
            <person name="Gharbi K."/>
            <person name="Hall N."/>
            <person name="Watson M."/>
            <person name="Adriaenssens E.M."/>
            <person name="Foster-Nyarko E."/>
            <person name="Jarju S."/>
            <person name="Secka A."/>
            <person name="Antonio M."/>
            <person name="Oren A."/>
            <person name="Chaudhuri R.R."/>
            <person name="La Ragione R."/>
            <person name="Hildebrand F."/>
            <person name="Pallen M.J."/>
        </authorList>
    </citation>
    <scope>NUCLEOTIDE SEQUENCE</scope>
    <source>
        <strain evidence="17">ChiSxjej3B15-1167</strain>
    </source>
</reference>
<evidence type="ECO:0000256" key="2">
    <source>
        <dbReference type="ARBA" id="ARBA00022490"/>
    </source>
</evidence>
<evidence type="ECO:0000256" key="3">
    <source>
        <dbReference type="ARBA" id="ARBA00022741"/>
    </source>
</evidence>
<evidence type="ECO:0000313" key="18">
    <source>
        <dbReference type="Proteomes" id="UP000886805"/>
    </source>
</evidence>
<evidence type="ECO:0000259" key="15">
    <source>
        <dbReference type="PROSITE" id="PS51192"/>
    </source>
</evidence>
<dbReference type="Gene3D" id="3.40.50.11180">
    <property type="match status" value="1"/>
</dbReference>
<dbReference type="Gene3D" id="3.90.1150.50">
    <property type="entry name" value="Transcription-repair-coupling factor, D7 domain"/>
    <property type="match status" value="1"/>
</dbReference>
<keyword evidence="5 13" id="KW-0378">Hydrolase</keyword>
<dbReference type="PANTHER" id="PTHR47964">
    <property type="entry name" value="ATP-DEPENDENT DNA HELICASE HOMOLOG RECG, CHLOROPLASTIC"/>
    <property type="match status" value="1"/>
</dbReference>
<evidence type="ECO:0000256" key="1">
    <source>
        <dbReference type="ARBA" id="ARBA00004496"/>
    </source>
</evidence>
<sequence>MGVLAEPLRRLSEYRNIEQYAKEGRYPIGVTGCVDSQKGHFIANLGEKAPCRLVITWKEEKAREMYEDLSFFDRNTLHYPSKDILFYSADVHSNHTAMKRMKVLKRLQEGEPLTIVLCFDVLMEKMMPPEAFRENVLTIGMDSVIKTDELRRTLVEMGYQSGGLVEGPGEFSVRGDIVDIFPLTEDSPVRIELWGDEIDSMRSFDVESQRSIENLEQIRIYPASEIVLQQEKMPEAIRRMKEEYDHQEKIFQKEKKRQEKGRLRKMVEATEDELSSLGTAAGSETLLSYFYGETASFLDYLPEGTLLFVDEPQRVEEKGRTTEQEFSLSMQSRLEGGYVLPTQADLLYGCEETVFRIQQRPTLLFSGMIQQFDLFEPKVSVHIEARSIYSYNNSFDQLIKDLQHWRKERYQMMLMSASATRARRLAEDIRDEGLPAYFAEDYERAIQPGEVMVTCGRLNSGFEYPTLKFVVLSEKDIFKERRQKSRKKKSQYSGQKIRSLADISIGDYVVHEKYGLGIYRGMEQIETDGVAKDYINIEYKDSSNLFIPASQLDIIQKYAGAGAKKPKLNKLGGNEWEKTKSRVRSQVQIAAKDLVELYAQRQAREGYAYGPDTVWQTEFEELFPYEETEDQLSAIEDTKRDMESHKIMDRLICGDVGYGKTEIAIRAAFKAVMESKQVVYLVPTTILAQQHYNSFVERMKHYPIKICMLSRFCTPKETRQIQEALKKGTMDIVIGTHKVLSKSIQYKNLGLLIIDEEQRFGVKQKEKIKQLKKDVDVLTLSATPIPRTLHMSLAGIRDMSVLEMPPVDRRPIQTYVMEYNEEMVREAIERELARGGQVFYVYNRVNDIDSVAADVQKLVPGAVVEFAHGQMGERQLEQIMFAFINKEIDVLVSTTIIETGLDISNANTIIIHDAQNFGLSQLYQLRGRVGRSNRTAYAFLMYRRNTILKEEAEKRLKAIREFTDLGSGFKIAMRDLEIRGAGNLLGAEQSGHMEAVGYDLYCKMLNDAVMQMKGEKQEEDTFDTSVDLSIDAYIPAAYVGNESQKLELYKRIAVIENQEEYEDLTEELTDRYGDVPAPTLRLMDVALLKQEAHRAWILAIEQKGTAISFVMNARAKVKVDEIDDFLKSFRGRMRIRPETNPVFVYDPGEIPKKDLLPRVREIITKIAGLLER</sequence>
<comment type="similarity">
    <text evidence="10 13">In the N-terminal section; belongs to the UvrB family.</text>
</comment>
<dbReference type="InterPro" id="IPR003711">
    <property type="entry name" value="CarD-like/TRCF_RID"/>
</dbReference>
<dbReference type="PROSITE" id="PS51194">
    <property type="entry name" value="HELICASE_CTER"/>
    <property type="match status" value="1"/>
</dbReference>
<dbReference type="InterPro" id="IPR011545">
    <property type="entry name" value="DEAD/DEAH_box_helicase_dom"/>
</dbReference>
<comment type="function">
    <text evidence="13">Couples transcription and DNA repair by recognizing RNA polymerase (RNAP) stalled at DNA lesions. Mediates ATP-dependent release of RNAP and its truncated transcript from the DNA, and recruitment of nucleotide excision repair machinery to the damaged site.</text>
</comment>
<dbReference type="Pfam" id="PF00270">
    <property type="entry name" value="DEAD"/>
    <property type="match status" value="1"/>
</dbReference>
<dbReference type="SMART" id="SM01058">
    <property type="entry name" value="CarD_TRCF"/>
    <property type="match status" value="1"/>
</dbReference>
<dbReference type="EMBL" id="DXEQ01000303">
    <property type="protein sequence ID" value="HIX73340.1"/>
    <property type="molecule type" value="Genomic_DNA"/>
</dbReference>
<keyword evidence="3 13" id="KW-0547">Nucleotide-binding</keyword>
<keyword evidence="9 13" id="KW-0234">DNA repair</keyword>
<gene>
    <name evidence="13 17" type="primary">mfd</name>
    <name evidence="17" type="ORF">H9849_09995</name>
</gene>
<keyword evidence="2 13" id="KW-0963">Cytoplasm</keyword>
<evidence type="ECO:0000256" key="5">
    <source>
        <dbReference type="ARBA" id="ARBA00022801"/>
    </source>
</evidence>
<dbReference type="PROSITE" id="PS51192">
    <property type="entry name" value="HELICASE_ATP_BIND_1"/>
    <property type="match status" value="1"/>
</dbReference>
<dbReference type="SMART" id="SM00982">
    <property type="entry name" value="TRCF"/>
    <property type="match status" value="1"/>
</dbReference>
<keyword evidence="8 13" id="KW-0238">DNA-binding</keyword>
<dbReference type="EC" id="3.6.4.-" evidence="13"/>
<dbReference type="SUPFAM" id="SSF143517">
    <property type="entry name" value="TRCF domain-like"/>
    <property type="match status" value="1"/>
</dbReference>
<dbReference type="Pfam" id="PF00271">
    <property type="entry name" value="Helicase_C"/>
    <property type="match status" value="1"/>
</dbReference>
<dbReference type="PANTHER" id="PTHR47964:SF1">
    <property type="entry name" value="ATP-DEPENDENT DNA HELICASE HOMOLOG RECG, CHLOROPLASTIC"/>
    <property type="match status" value="1"/>
</dbReference>
<keyword evidence="6" id="KW-0347">Helicase</keyword>
<reference evidence="17" key="2">
    <citation type="submission" date="2021-04" db="EMBL/GenBank/DDBJ databases">
        <authorList>
            <person name="Gilroy R."/>
        </authorList>
    </citation>
    <scope>NUCLEOTIDE SEQUENCE</scope>
    <source>
        <strain evidence="17">ChiSxjej3B15-1167</strain>
    </source>
</reference>
<keyword evidence="14" id="KW-0175">Coiled coil</keyword>
<evidence type="ECO:0000256" key="4">
    <source>
        <dbReference type="ARBA" id="ARBA00022763"/>
    </source>
</evidence>
<dbReference type="CDD" id="cd17991">
    <property type="entry name" value="DEXHc_TRCF"/>
    <property type="match status" value="1"/>
</dbReference>
<dbReference type="GO" id="GO:0006355">
    <property type="term" value="P:regulation of DNA-templated transcription"/>
    <property type="evidence" value="ECO:0007669"/>
    <property type="project" value="UniProtKB-UniRule"/>
</dbReference>
<evidence type="ECO:0000256" key="14">
    <source>
        <dbReference type="SAM" id="Coils"/>
    </source>
</evidence>
<dbReference type="GO" id="GO:0016787">
    <property type="term" value="F:hydrolase activity"/>
    <property type="evidence" value="ECO:0007669"/>
    <property type="project" value="UniProtKB-KW"/>
</dbReference>
<keyword evidence="7 13" id="KW-0067">ATP-binding</keyword>
<dbReference type="InterPro" id="IPR036101">
    <property type="entry name" value="CarD-like/TRCF_RID_sf"/>
</dbReference>
<evidence type="ECO:0000256" key="10">
    <source>
        <dbReference type="ARBA" id="ARBA00061104"/>
    </source>
</evidence>